<feature type="domain" description="STAS" evidence="7">
    <location>
        <begin position="479"/>
        <end position="583"/>
    </location>
</feature>
<comment type="subcellular location">
    <subcellularLocation>
        <location evidence="1">Membrane</location>
        <topology evidence="1">Multi-pass membrane protein</topology>
    </subcellularLocation>
</comment>
<feature type="region of interest" description="Disordered" evidence="5">
    <location>
        <begin position="582"/>
        <end position="619"/>
    </location>
</feature>
<gene>
    <name evidence="8" type="ORF">OJAG_00780</name>
</gene>
<feature type="compositionally biased region" description="Polar residues" evidence="5">
    <location>
        <begin position="593"/>
        <end position="602"/>
    </location>
</feature>
<feature type="transmembrane region" description="Helical" evidence="6">
    <location>
        <begin position="56"/>
        <end position="73"/>
    </location>
</feature>
<dbReference type="AlphaFoldDB" id="A0A163T7X5"/>
<dbReference type="InterPro" id="IPR036513">
    <property type="entry name" value="STAS_dom_sf"/>
</dbReference>
<evidence type="ECO:0000256" key="1">
    <source>
        <dbReference type="ARBA" id="ARBA00004141"/>
    </source>
</evidence>
<feature type="transmembrane region" description="Helical" evidence="6">
    <location>
        <begin position="109"/>
        <end position="129"/>
    </location>
</feature>
<comment type="caution">
    <text evidence="8">The sequence shown here is derived from an EMBL/GenBank/DDBJ whole genome shotgun (WGS) entry which is preliminary data.</text>
</comment>
<evidence type="ECO:0000256" key="4">
    <source>
        <dbReference type="ARBA" id="ARBA00023136"/>
    </source>
</evidence>
<keyword evidence="2 6" id="KW-0812">Transmembrane</keyword>
<proteinExistence type="predicted"/>
<keyword evidence="4 6" id="KW-0472">Membrane</keyword>
<evidence type="ECO:0000256" key="3">
    <source>
        <dbReference type="ARBA" id="ARBA00022989"/>
    </source>
</evidence>
<dbReference type="SUPFAM" id="SSF52091">
    <property type="entry name" value="SpoIIaa-like"/>
    <property type="match status" value="1"/>
</dbReference>
<feature type="transmembrane region" description="Helical" evidence="6">
    <location>
        <begin position="261"/>
        <end position="280"/>
    </location>
</feature>
<accession>A0A163T7X5</accession>
<evidence type="ECO:0000259" key="7">
    <source>
        <dbReference type="PROSITE" id="PS50801"/>
    </source>
</evidence>
<keyword evidence="3 6" id="KW-1133">Transmembrane helix</keyword>
<dbReference type="Gene3D" id="3.30.750.24">
    <property type="entry name" value="STAS domain"/>
    <property type="match status" value="1"/>
</dbReference>
<feature type="transmembrane region" description="Helical" evidence="6">
    <location>
        <begin position="29"/>
        <end position="50"/>
    </location>
</feature>
<dbReference type="InterPro" id="IPR011547">
    <property type="entry name" value="SLC26A/SulP_dom"/>
</dbReference>
<feature type="transmembrane region" description="Helical" evidence="6">
    <location>
        <begin position="334"/>
        <end position="354"/>
    </location>
</feature>
<feature type="transmembrane region" description="Helical" evidence="6">
    <location>
        <begin position="213"/>
        <end position="232"/>
    </location>
</feature>
<dbReference type="Pfam" id="PF00916">
    <property type="entry name" value="Sulfate_transp"/>
    <property type="match status" value="1"/>
</dbReference>
<feature type="compositionally biased region" description="Low complexity" evidence="5">
    <location>
        <begin position="463"/>
        <end position="477"/>
    </location>
</feature>
<dbReference type="STRING" id="43678.OJAG_00780"/>
<dbReference type="PANTHER" id="PTHR11814">
    <property type="entry name" value="SULFATE TRANSPORTER"/>
    <property type="match status" value="1"/>
</dbReference>
<dbReference type="InterPro" id="IPR001902">
    <property type="entry name" value="SLC26A/SulP_fam"/>
</dbReference>
<dbReference type="Proteomes" id="UP000076447">
    <property type="component" value="Unassembled WGS sequence"/>
</dbReference>
<feature type="transmembrane region" description="Helical" evidence="6">
    <location>
        <begin position="390"/>
        <end position="421"/>
    </location>
</feature>
<feature type="transmembrane region" description="Helical" evidence="6">
    <location>
        <begin position="141"/>
        <end position="160"/>
    </location>
</feature>
<name>A0A163T7X5_9CELL</name>
<feature type="transmembrane region" description="Helical" evidence="6">
    <location>
        <begin position="85"/>
        <end position="103"/>
    </location>
</feature>
<dbReference type="Pfam" id="PF01740">
    <property type="entry name" value="STAS"/>
    <property type="match status" value="1"/>
</dbReference>
<dbReference type="RefSeq" id="WP_068706621.1">
    <property type="nucleotide sequence ID" value="NZ_LRIE01000019.1"/>
</dbReference>
<protein>
    <submittedName>
        <fullName evidence="8">Putative sulfate transporterc</fullName>
    </submittedName>
</protein>
<reference evidence="8 9" key="1">
    <citation type="submission" date="2016-01" db="EMBL/GenBank/DDBJ databases">
        <title>Genome sequence of Oerskovia enterophila VJag, an agar and cellulose degrading bacterium.</title>
        <authorList>
            <person name="Poehlein A."/>
            <person name="Jag V."/>
            <person name="Bengelsdorf F."/>
            <person name="Duerre P."/>
            <person name="Daniel R."/>
        </authorList>
    </citation>
    <scope>NUCLEOTIDE SEQUENCE [LARGE SCALE GENOMIC DNA]</scope>
    <source>
        <strain evidence="8 9">VJag</strain>
    </source>
</reference>
<feature type="region of interest" description="Disordered" evidence="5">
    <location>
        <begin position="434"/>
        <end position="477"/>
    </location>
</feature>
<feature type="transmembrane region" description="Helical" evidence="6">
    <location>
        <begin position="180"/>
        <end position="206"/>
    </location>
</feature>
<dbReference type="PROSITE" id="PS50801">
    <property type="entry name" value="STAS"/>
    <property type="match status" value="1"/>
</dbReference>
<evidence type="ECO:0000256" key="5">
    <source>
        <dbReference type="SAM" id="MobiDB-lite"/>
    </source>
</evidence>
<evidence type="ECO:0000313" key="8">
    <source>
        <dbReference type="EMBL" id="KZM37211.1"/>
    </source>
</evidence>
<dbReference type="EMBL" id="LRIE01000019">
    <property type="protein sequence ID" value="KZM37211.1"/>
    <property type="molecule type" value="Genomic_DNA"/>
</dbReference>
<dbReference type="PATRIC" id="fig|43678.3.peg.88"/>
<sequence>MAAPASPRAPWGLFPTLHGYRIASLRTDVLAGLTAGAVVVPQAMAYATIADLPVQYGLYTCMLPMVVYAALGGSRALSMSTTSTIATLVATSLVGLSTVSGGGDSEARIRALATLTVLVGAMLLVARVLRLGSLVQNISHATLTGIKASVGLTVAVGQVPKLLGARETLHGHGFVPELRAAFRAFSDVNGTTVLLSVASLAVLVLVSRVWPRLPAPLIVVTGGILAATFGGITDRGVSLVSPIPAGLPAIVLPRLGDVPHLLPAAAAIAIMAFLESVAVAREVRNRKDPRIDPDQELLAVGAASLVGGFTAVIPAAGGFSQSAVAQRAGARSQVVSVVTALLAVLVALFLAPVLDHMPEATLGAVVLVATLGLVDVREFRALTRFDMSELWIAVATTLVGLLSGLLAGVAAGVLMTLFIVLRDLDRPQVEVLRHGPGGWEPAPDEPLQHDAPTAGGGVSHAAGTTNPTSDPGPTDTSTGLLVLRLRGMLYTANVRPTVERTAQLVRAASARTVVLEVSAMDWVSSTVVDELEDLDDELAENGCRLFLTGVAPALEPRLRASDWFRELEAQGRVVSTIDAVEVAGRAPHPPETTTPGRATSSGADVPPDGPGTPSASAPS</sequence>
<evidence type="ECO:0000256" key="2">
    <source>
        <dbReference type="ARBA" id="ARBA00022692"/>
    </source>
</evidence>
<evidence type="ECO:0000313" key="9">
    <source>
        <dbReference type="Proteomes" id="UP000076447"/>
    </source>
</evidence>
<dbReference type="OrthoDB" id="9769739at2"/>
<evidence type="ECO:0000256" key="6">
    <source>
        <dbReference type="SAM" id="Phobius"/>
    </source>
</evidence>
<organism evidence="8 9">
    <name type="scientific">Oerskovia enterophila</name>
    <dbReference type="NCBI Taxonomy" id="43678"/>
    <lineage>
        <taxon>Bacteria</taxon>
        <taxon>Bacillati</taxon>
        <taxon>Actinomycetota</taxon>
        <taxon>Actinomycetes</taxon>
        <taxon>Micrococcales</taxon>
        <taxon>Cellulomonadaceae</taxon>
        <taxon>Oerskovia</taxon>
    </lineage>
</organism>
<dbReference type="InterPro" id="IPR002645">
    <property type="entry name" value="STAS_dom"/>
</dbReference>
<dbReference type="GO" id="GO:0016020">
    <property type="term" value="C:membrane"/>
    <property type="evidence" value="ECO:0007669"/>
    <property type="project" value="UniProtKB-SubCell"/>
</dbReference>
<dbReference type="GO" id="GO:0055085">
    <property type="term" value="P:transmembrane transport"/>
    <property type="evidence" value="ECO:0007669"/>
    <property type="project" value="InterPro"/>
</dbReference>